<comment type="caution">
    <text evidence="6">The sequence shown here is derived from an EMBL/GenBank/DDBJ whole genome shotgun (WGS) entry which is preliminary data.</text>
</comment>
<evidence type="ECO:0000256" key="5">
    <source>
        <dbReference type="SAM" id="Phobius"/>
    </source>
</evidence>
<keyword evidence="4 5" id="KW-0472">Membrane</keyword>
<feature type="transmembrane region" description="Helical" evidence="5">
    <location>
        <begin position="22"/>
        <end position="40"/>
    </location>
</feature>
<evidence type="ECO:0000313" key="7">
    <source>
        <dbReference type="Proteomes" id="UP000688137"/>
    </source>
</evidence>
<keyword evidence="7" id="KW-1185">Reference proteome</keyword>
<dbReference type="Proteomes" id="UP000688137">
    <property type="component" value="Unassembled WGS sequence"/>
</dbReference>
<protein>
    <submittedName>
        <fullName evidence="6">Uncharacterized protein</fullName>
    </submittedName>
</protein>
<feature type="transmembrane region" description="Helical" evidence="5">
    <location>
        <begin position="414"/>
        <end position="432"/>
    </location>
</feature>
<feature type="transmembrane region" description="Helical" evidence="5">
    <location>
        <begin position="86"/>
        <end position="105"/>
    </location>
</feature>
<keyword evidence="2 5" id="KW-0812">Transmembrane</keyword>
<feature type="transmembrane region" description="Helical" evidence="5">
    <location>
        <begin position="354"/>
        <end position="376"/>
    </location>
</feature>
<accession>A0A8S1JQ22</accession>
<feature type="transmembrane region" description="Helical" evidence="5">
    <location>
        <begin position="60"/>
        <end position="79"/>
    </location>
</feature>
<evidence type="ECO:0000256" key="2">
    <source>
        <dbReference type="ARBA" id="ARBA00022692"/>
    </source>
</evidence>
<sequence>MSKEVVIVEFYANQIKSSFQKWLVLFSYSIIAMANVMQLVSYSPIWESAAIYYGIPPQDLQWIGNMYYITFFVLAPFCIKPLLVRLDISMHLIGVISALGAWIIWIGGQSYLMTMIGLFIIGISDAMILIVPVCNQIVNNQVLSEKWFSIYQRLLATSLGSFFQYIGMAFAYGFSSFYFDITDEQSIVNTKINEMNLIIAIFNTVGAVLLLMFFRNRPPHPASNSDNIVKDTIWKSTVKMLTQEESVIDLLSLGICKSIKLLKVIGLGWVYTTIISFELYPFGYTQAEVAINGTVYQISGVAVGLWASIKLDSQAKQGIQPDYDRYIKIFTSIGMITLILEAFIIEYLEFWMLLFVNFAMGVGLNSFYPIAIQAYIEKLYPASELVLVTGLLCLANMVGFVLNYLIVLPEFEQFGLWIGCLTITPGYLYILLNYKTKYRRFEQEI</sequence>
<proteinExistence type="predicted"/>
<feature type="transmembrane region" description="Helical" evidence="5">
    <location>
        <begin position="385"/>
        <end position="408"/>
    </location>
</feature>
<gene>
    <name evidence="6" type="ORF">PPRIM_AZ9-3.1.T0060333</name>
</gene>
<dbReference type="EMBL" id="CAJJDM010000003">
    <property type="protein sequence ID" value="CAD8044251.1"/>
    <property type="molecule type" value="Genomic_DNA"/>
</dbReference>
<organism evidence="6 7">
    <name type="scientific">Paramecium primaurelia</name>
    <dbReference type="NCBI Taxonomy" id="5886"/>
    <lineage>
        <taxon>Eukaryota</taxon>
        <taxon>Sar</taxon>
        <taxon>Alveolata</taxon>
        <taxon>Ciliophora</taxon>
        <taxon>Intramacronucleata</taxon>
        <taxon>Oligohymenophorea</taxon>
        <taxon>Peniculida</taxon>
        <taxon>Parameciidae</taxon>
        <taxon>Paramecium</taxon>
    </lineage>
</organism>
<dbReference type="GO" id="GO:0016020">
    <property type="term" value="C:membrane"/>
    <property type="evidence" value="ECO:0007669"/>
    <property type="project" value="UniProtKB-SubCell"/>
</dbReference>
<keyword evidence="3 5" id="KW-1133">Transmembrane helix</keyword>
<feature type="transmembrane region" description="Helical" evidence="5">
    <location>
        <begin position="329"/>
        <end position="348"/>
    </location>
</feature>
<dbReference type="InterPro" id="IPR049680">
    <property type="entry name" value="FLVCR1-2_SLC49-like"/>
</dbReference>
<feature type="transmembrane region" description="Helical" evidence="5">
    <location>
        <begin position="154"/>
        <end position="175"/>
    </location>
</feature>
<evidence type="ECO:0000313" key="6">
    <source>
        <dbReference type="EMBL" id="CAD8044251.1"/>
    </source>
</evidence>
<feature type="transmembrane region" description="Helical" evidence="5">
    <location>
        <begin position="195"/>
        <end position="214"/>
    </location>
</feature>
<evidence type="ECO:0000256" key="4">
    <source>
        <dbReference type="ARBA" id="ARBA00023136"/>
    </source>
</evidence>
<evidence type="ECO:0000256" key="1">
    <source>
        <dbReference type="ARBA" id="ARBA00004141"/>
    </source>
</evidence>
<dbReference type="AlphaFoldDB" id="A0A8S1JQ22"/>
<feature type="transmembrane region" description="Helical" evidence="5">
    <location>
        <begin position="111"/>
        <end position="133"/>
    </location>
</feature>
<dbReference type="OMA" id="VLSEKWF"/>
<dbReference type="PANTHER" id="PTHR10924:SF6">
    <property type="entry name" value="SOLUTE CARRIER FAMILY 49 MEMBER A3"/>
    <property type="match status" value="1"/>
</dbReference>
<comment type="subcellular location">
    <subcellularLocation>
        <location evidence="1">Membrane</location>
        <topology evidence="1">Multi-pass membrane protein</topology>
    </subcellularLocation>
</comment>
<name>A0A8S1JQ22_PARPR</name>
<reference evidence="6" key="1">
    <citation type="submission" date="2021-01" db="EMBL/GenBank/DDBJ databases">
        <authorList>
            <consortium name="Genoscope - CEA"/>
            <person name="William W."/>
        </authorList>
    </citation>
    <scope>NUCLEOTIDE SEQUENCE</scope>
</reference>
<evidence type="ECO:0000256" key="3">
    <source>
        <dbReference type="ARBA" id="ARBA00022989"/>
    </source>
</evidence>
<dbReference type="PANTHER" id="PTHR10924">
    <property type="entry name" value="MAJOR FACILITATOR SUPERFAMILY PROTEIN-RELATED"/>
    <property type="match status" value="1"/>
</dbReference>